<feature type="non-terminal residue" evidence="1">
    <location>
        <position position="1"/>
    </location>
</feature>
<name>A0ABS7CMH5_9BACL</name>
<dbReference type="EMBL" id="JAHZIK010003600">
    <property type="protein sequence ID" value="MBW7462119.1"/>
    <property type="molecule type" value="Genomic_DNA"/>
</dbReference>
<keyword evidence="2" id="KW-1185">Reference proteome</keyword>
<proteinExistence type="predicted"/>
<protein>
    <submittedName>
        <fullName evidence="1">Efflux RND transporter periplasmic adaptor subunit</fullName>
    </submittedName>
</protein>
<dbReference type="SUPFAM" id="SSF51230">
    <property type="entry name" value="Single hybrid motif"/>
    <property type="match status" value="1"/>
</dbReference>
<sequence>LKQSTLLLLAASLLSGCSLLPGGEETLAPPLIKPAQEKFDSVEVKKGTIERFFSGTAVVASKHSIPLFYKDNGRLKEIHVNQNDVVKAGQLLAELDMGDLDLRIKLQKLNLERATLEFSKVK</sequence>
<comment type="caution">
    <text evidence="1">The sequence shown here is derived from an EMBL/GenBank/DDBJ whole genome shotgun (WGS) entry which is preliminary data.</text>
</comment>
<accession>A0ABS7CMH5</accession>
<organism evidence="1 2">
    <name type="scientific">Paenibacillus sepulcri</name>
    <dbReference type="NCBI Taxonomy" id="359917"/>
    <lineage>
        <taxon>Bacteria</taxon>
        <taxon>Bacillati</taxon>
        <taxon>Bacillota</taxon>
        <taxon>Bacilli</taxon>
        <taxon>Bacillales</taxon>
        <taxon>Paenibacillaceae</taxon>
        <taxon>Paenibacillus</taxon>
    </lineage>
</organism>
<evidence type="ECO:0000313" key="2">
    <source>
        <dbReference type="Proteomes" id="UP001519887"/>
    </source>
</evidence>
<evidence type="ECO:0000313" key="1">
    <source>
        <dbReference type="EMBL" id="MBW7462119.1"/>
    </source>
</evidence>
<feature type="non-terminal residue" evidence="1">
    <location>
        <position position="122"/>
    </location>
</feature>
<gene>
    <name evidence="1" type="ORF">K0U00_49530</name>
</gene>
<dbReference type="InterPro" id="IPR011053">
    <property type="entry name" value="Single_hybrid_motif"/>
</dbReference>
<dbReference type="Proteomes" id="UP001519887">
    <property type="component" value="Unassembled WGS sequence"/>
</dbReference>
<dbReference type="PANTHER" id="PTHR30469">
    <property type="entry name" value="MULTIDRUG RESISTANCE PROTEIN MDTA"/>
    <property type="match status" value="1"/>
</dbReference>
<dbReference type="Gene3D" id="2.40.50.100">
    <property type="match status" value="1"/>
</dbReference>
<reference evidence="1 2" key="1">
    <citation type="submission" date="2021-07" db="EMBL/GenBank/DDBJ databases">
        <title>Paenibacillus radiodurans sp. nov., isolated from the southeastern edge of Tengger Desert.</title>
        <authorList>
            <person name="Zhang G."/>
        </authorList>
    </citation>
    <scope>NUCLEOTIDE SEQUENCE [LARGE SCALE GENOMIC DNA]</scope>
    <source>
        <strain evidence="1 2">CCM 7311</strain>
    </source>
</reference>